<feature type="compositionally biased region" description="Acidic residues" evidence="1">
    <location>
        <begin position="167"/>
        <end position="185"/>
    </location>
</feature>
<dbReference type="EMBL" id="KN833131">
    <property type="protein sequence ID" value="KIM72441.1"/>
    <property type="molecule type" value="Genomic_DNA"/>
</dbReference>
<evidence type="ECO:0000256" key="1">
    <source>
        <dbReference type="SAM" id="MobiDB-lite"/>
    </source>
</evidence>
<feature type="compositionally biased region" description="Polar residues" evidence="1">
    <location>
        <begin position="112"/>
        <end position="145"/>
    </location>
</feature>
<dbReference type="InParanoid" id="A0A0C3EXE2"/>
<feature type="region of interest" description="Disordered" evidence="1">
    <location>
        <begin position="1"/>
        <end position="68"/>
    </location>
</feature>
<feature type="region of interest" description="Disordered" evidence="1">
    <location>
        <begin position="737"/>
        <end position="813"/>
    </location>
</feature>
<reference evidence="3" key="2">
    <citation type="submission" date="2015-01" db="EMBL/GenBank/DDBJ databases">
        <title>Evolutionary Origins and Diversification of the Mycorrhizal Mutualists.</title>
        <authorList>
            <consortium name="DOE Joint Genome Institute"/>
            <consortium name="Mycorrhizal Genomics Consortium"/>
            <person name="Kohler A."/>
            <person name="Kuo A."/>
            <person name="Nagy L.G."/>
            <person name="Floudas D."/>
            <person name="Copeland A."/>
            <person name="Barry K.W."/>
            <person name="Cichocki N."/>
            <person name="Veneault-Fourrey C."/>
            <person name="LaButti K."/>
            <person name="Lindquist E.A."/>
            <person name="Lipzen A."/>
            <person name="Lundell T."/>
            <person name="Morin E."/>
            <person name="Murat C."/>
            <person name="Riley R."/>
            <person name="Ohm R."/>
            <person name="Sun H."/>
            <person name="Tunlid A."/>
            <person name="Henrissat B."/>
            <person name="Grigoriev I.V."/>
            <person name="Hibbett D.S."/>
            <person name="Martin F."/>
        </authorList>
    </citation>
    <scope>NUCLEOTIDE SEQUENCE [LARGE SCALE GENOMIC DNA]</scope>
    <source>
        <strain evidence="3">F 1598</strain>
    </source>
</reference>
<evidence type="ECO:0000313" key="2">
    <source>
        <dbReference type="EMBL" id="KIM72441.1"/>
    </source>
</evidence>
<organism evidence="2 3">
    <name type="scientific">Piloderma croceum (strain F 1598)</name>
    <dbReference type="NCBI Taxonomy" id="765440"/>
    <lineage>
        <taxon>Eukaryota</taxon>
        <taxon>Fungi</taxon>
        <taxon>Dikarya</taxon>
        <taxon>Basidiomycota</taxon>
        <taxon>Agaricomycotina</taxon>
        <taxon>Agaricomycetes</taxon>
        <taxon>Agaricomycetidae</taxon>
        <taxon>Atheliales</taxon>
        <taxon>Atheliaceae</taxon>
        <taxon>Piloderma</taxon>
    </lineage>
</organism>
<name>A0A0C3EXE2_PILCF</name>
<dbReference type="STRING" id="765440.A0A0C3EXE2"/>
<sequence length="884" mass="97789">MPITRQSAAAGADKSASEDNTSPPPAPARWQSNKKAQATTTTALKSKKTRAGKKASEPLLNHPSSPLKLRTPIGIPLKDKLPNFLALHKRLHLNNVTDPPADKEGGEDPSTHDINPSTESQGCETRCNNSLNEVIESSPSNSDYSVTRKKLTQQRQRRARLRHATTDTEEDDDLNDRELADEVDPEPGLSSTPQTMAASSSNNKKGKSSLKRGPLSAEDKEDIRAFSTQVLEMAQDLADCLRISRKKVLISAGFGIKESCCENIANLHAQCADYHKLVDSKTGDEKASNLQEVQEWAASRENVVDEKLSFKSVMTCIGSIRDKFTGLSQSVENLYDMVIIGALLYVGDDPAGRQLASLFTGSPVFRQLINENDVNVREILDRLTIAVKAPGVVAEGFSIPTFNNEPPHELQQCQGEAAKDRDHRAAGIIFRDSLGIITLTCVFQPKIHLLWKCWLDVVAKEGLCIVDWVDGILPPGPDFDIKKLGAGELRDIAGSYVGSALNGGDDYDVFSVIHWPPEQRTLPNTHPNKGLIPLVLVAKEHKRTRRVKYVESKDSDLNENDEEQGDGNQSDHCNKVQSNTTSKRGRSLKEDAPGRASDDKACQLLPPSQPTARINIPRQQSIQYSGTPVDPKACKAWSWAVLPTNQKRSIVQSTHHLPPTRHNSRSRPPPPSEAGTRYERLSNSTRPHLQPPPSDLSPPRPATKRHNPLHHVTAVLKLKANSSLVARQIHGIQEIQEPIVPQQSYPRYPQHSDPPRTCTNTLPGTSTSQSRATHMRRDSQVHTSKPSTTQRHHATGYRQPSLQGSFRPPDHYRDNRVESAVEQDVQMGEQLTYAGQYPSYNQGVDGEGHQSDGGYFDDNYAGDLWEWAIASYGRVLVHYESLIY</sequence>
<feature type="region of interest" description="Disordered" evidence="1">
    <location>
        <begin position="95"/>
        <end position="218"/>
    </location>
</feature>
<dbReference type="HOGENOM" id="CLU_325997_0_0_1"/>
<feature type="compositionally biased region" description="Polar residues" evidence="1">
    <location>
        <begin position="189"/>
        <end position="198"/>
    </location>
</feature>
<feature type="region of interest" description="Disordered" evidence="1">
    <location>
        <begin position="654"/>
        <end position="706"/>
    </location>
</feature>
<evidence type="ECO:0000313" key="3">
    <source>
        <dbReference type="Proteomes" id="UP000054166"/>
    </source>
</evidence>
<protein>
    <submittedName>
        <fullName evidence="2">Uncharacterized protein</fullName>
    </submittedName>
</protein>
<feature type="compositionally biased region" description="Basic and acidic residues" evidence="1">
    <location>
        <begin position="100"/>
        <end position="111"/>
    </location>
</feature>
<reference evidence="2 3" key="1">
    <citation type="submission" date="2014-04" db="EMBL/GenBank/DDBJ databases">
        <authorList>
            <consortium name="DOE Joint Genome Institute"/>
            <person name="Kuo A."/>
            <person name="Tarkka M."/>
            <person name="Buscot F."/>
            <person name="Kohler A."/>
            <person name="Nagy L.G."/>
            <person name="Floudas D."/>
            <person name="Copeland A."/>
            <person name="Barry K.W."/>
            <person name="Cichocki N."/>
            <person name="Veneault-Fourrey C."/>
            <person name="LaButti K."/>
            <person name="Lindquist E.A."/>
            <person name="Lipzen A."/>
            <person name="Lundell T."/>
            <person name="Morin E."/>
            <person name="Murat C."/>
            <person name="Sun H."/>
            <person name="Tunlid A."/>
            <person name="Henrissat B."/>
            <person name="Grigoriev I.V."/>
            <person name="Hibbett D.S."/>
            <person name="Martin F."/>
            <person name="Nordberg H.P."/>
            <person name="Cantor M.N."/>
            <person name="Hua S.X."/>
        </authorList>
    </citation>
    <scope>NUCLEOTIDE SEQUENCE [LARGE SCALE GENOMIC DNA]</scope>
    <source>
        <strain evidence="2 3">F 1598</strain>
    </source>
</reference>
<feature type="compositionally biased region" description="Pro residues" evidence="1">
    <location>
        <begin position="689"/>
        <end position="701"/>
    </location>
</feature>
<proteinExistence type="predicted"/>
<feature type="compositionally biased region" description="Low complexity" evidence="1">
    <location>
        <begin position="34"/>
        <end position="44"/>
    </location>
</feature>
<gene>
    <name evidence="2" type="ORF">PILCRDRAFT_16121</name>
</gene>
<feature type="region of interest" description="Disordered" evidence="1">
    <location>
        <begin position="547"/>
        <end position="618"/>
    </location>
</feature>
<feature type="compositionally biased region" description="Polar residues" evidence="1">
    <location>
        <begin position="566"/>
        <end position="582"/>
    </location>
</feature>
<dbReference type="Proteomes" id="UP000054166">
    <property type="component" value="Unassembled WGS sequence"/>
</dbReference>
<feature type="compositionally biased region" description="Basic residues" evidence="1">
    <location>
        <begin position="147"/>
        <end position="163"/>
    </location>
</feature>
<feature type="compositionally biased region" description="Polar residues" evidence="1">
    <location>
        <begin position="757"/>
        <end position="772"/>
    </location>
</feature>
<keyword evidence="3" id="KW-1185">Reference proteome</keyword>
<feature type="compositionally biased region" description="Basic and acidic residues" evidence="1">
    <location>
        <begin position="587"/>
        <end position="601"/>
    </location>
</feature>
<dbReference type="AlphaFoldDB" id="A0A0C3EXE2"/>
<dbReference type="OrthoDB" id="2692910at2759"/>
<accession>A0A0C3EXE2</accession>